<dbReference type="SMART" id="SM00346">
    <property type="entry name" value="HTH_ICLR"/>
    <property type="match status" value="1"/>
</dbReference>
<dbReference type="PANTHER" id="PTHR30136">
    <property type="entry name" value="HELIX-TURN-HELIX TRANSCRIPTIONAL REGULATOR, ICLR FAMILY"/>
    <property type="match status" value="1"/>
</dbReference>
<evidence type="ECO:0000313" key="6">
    <source>
        <dbReference type="EMBL" id="GAA3598010.1"/>
    </source>
</evidence>
<dbReference type="InterPro" id="IPR050707">
    <property type="entry name" value="HTH_MetabolicPath_Reg"/>
</dbReference>
<evidence type="ECO:0000256" key="2">
    <source>
        <dbReference type="ARBA" id="ARBA00023125"/>
    </source>
</evidence>
<reference evidence="7" key="1">
    <citation type="journal article" date="2019" name="Int. J. Syst. Evol. Microbiol.">
        <title>The Global Catalogue of Microorganisms (GCM) 10K type strain sequencing project: providing services to taxonomists for standard genome sequencing and annotation.</title>
        <authorList>
            <consortium name="The Broad Institute Genomics Platform"/>
            <consortium name="The Broad Institute Genome Sequencing Center for Infectious Disease"/>
            <person name="Wu L."/>
            <person name="Ma J."/>
        </authorList>
    </citation>
    <scope>NUCLEOTIDE SEQUENCE [LARGE SCALE GENOMIC DNA]</scope>
    <source>
        <strain evidence="7">JCM 17326</strain>
    </source>
</reference>
<dbReference type="PROSITE" id="PS51078">
    <property type="entry name" value="ICLR_ED"/>
    <property type="match status" value="1"/>
</dbReference>
<dbReference type="Gene3D" id="3.30.450.40">
    <property type="match status" value="1"/>
</dbReference>
<keyword evidence="7" id="KW-1185">Reference proteome</keyword>
<keyword evidence="3" id="KW-0804">Transcription</keyword>
<accession>A0ABP6Z4I8</accession>
<protein>
    <submittedName>
        <fullName evidence="6">IclR family transcriptional regulator</fullName>
    </submittedName>
</protein>
<comment type="caution">
    <text evidence="6">The sequence shown here is derived from an EMBL/GenBank/DDBJ whole genome shotgun (WGS) entry which is preliminary data.</text>
</comment>
<evidence type="ECO:0000256" key="1">
    <source>
        <dbReference type="ARBA" id="ARBA00023015"/>
    </source>
</evidence>
<feature type="domain" description="HTH iclR-type" evidence="4">
    <location>
        <begin position="21"/>
        <end position="82"/>
    </location>
</feature>
<dbReference type="Gene3D" id="1.10.10.10">
    <property type="entry name" value="Winged helix-like DNA-binding domain superfamily/Winged helix DNA-binding domain"/>
    <property type="match status" value="1"/>
</dbReference>
<evidence type="ECO:0000313" key="7">
    <source>
        <dbReference type="Proteomes" id="UP001500630"/>
    </source>
</evidence>
<organism evidence="6 7">
    <name type="scientific">Nonomuraea rosea</name>
    <dbReference type="NCBI Taxonomy" id="638574"/>
    <lineage>
        <taxon>Bacteria</taxon>
        <taxon>Bacillati</taxon>
        <taxon>Actinomycetota</taxon>
        <taxon>Actinomycetes</taxon>
        <taxon>Streptosporangiales</taxon>
        <taxon>Streptosporangiaceae</taxon>
        <taxon>Nonomuraea</taxon>
    </lineage>
</organism>
<dbReference type="Pfam" id="PF01614">
    <property type="entry name" value="IclR_C"/>
    <property type="match status" value="1"/>
</dbReference>
<dbReference type="EMBL" id="BAABDQ010000032">
    <property type="protein sequence ID" value="GAA3598010.1"/>
    <property type="molecule type" value="Genomic_DNA"/>
</dbReference>
<evidence type="ECO:0000259" key="4">
    <source>
        <dbReference type="PROSITE" id="PS51077"/>
    </source>
</evidence>
<dbReference type="SUPFAM" id="SSF46785">
    <property type="entry name" value="Winged helix' DNA-binding domain"/>
    <property type="match status" value="1"/>
</dbReference>
<name>A0ABP6Z4I8_9ACTN</name>
<dbReference type="InterPro" id="IPR036388">
    <property type="entry name" value="WH-like_DNA-bd_sf"/>
</dbReference>
<dbReference type="InterPro" id="IPR005471">
    <property type="entry name" value="Tscrpt_reg_IclR_N"/>
</dbReference>
<dbReference type="InterPro" id="IPR029016">
    <property type="entry name" value="GAF-like_dom_sf"/>
</dbReference>
<feature type="domain" description="IclR-ED" evidence="5">
    <location>
        <begin position="83"/>
        <end position="264"/>
    </location>
</feature>
<sequence length="264" mass="28786">MGESEVFPMAPEFGTVPQYPIESVDNALRLLVLMSERPSVRLTEVGRYLGVASSTAHRLLAMLQYRGFVRQDAETRGWVAGPTLDGVALGVLRRMDVRTVARPVLESLNAEVGETIHLGRLEGREVHFIDSIESSRALRVGGRLGRSMSAHCTSNGKAMLSTLSEPELLALYPDENLSQCTTHSIGSRTRLLEVLEEVRRAGYATSEEESEEGVASIGVALAVTPWGRLAVTASAPLSRMTPDARPRILSRIRAAVEEINKLLP</sequence>
<dbReference type="SUPFAM" id="SSF55781">
    <property type="entry name" value="GAF domain-like"/>
    <property type="match status" value="1"/>
</dbReference>
<dbReference type="Proteomes" id="UP001500630">
    <property type="component" value="Unassembled WGS sequence"/>
</dbReference>
<dbReference type="RefSeq" id="WP_345572758.1">
    <property type="nucleotide sequence ID" value="NZ_BAABDQ010000032.1"/>
</dbReference>
<evidence type="ECO:0000256" key="3">
    <source>
        <dbReference type="ARBA" id="ARBA00023163"/>
    </source>
</evidence>
<gene>
    <name evidence="6" type="ORF">GCM10022419_096750</name>
</gene>
<keyword evidence="2" id="KW-0238">DNA-binding</keyword>
<evidence type="ECO:0000259" key="5">
    <source>
        <dbReference type="PROSITE" id="PS51078"/>
    </source>
</evidence>
<proteinExistence type="predicted"/>
<dbReference type="Pfam" id="PF09339">
    <property type="entry name" value="HTH_IclR"/>
    <property type="match status" value="1"/>
</dbReference>
<dbReference type="InterPro" id="IPR036390">
    <property type="entry name" value="WH_DNA-bd_sf"/>
</dbReference>
<dbReference type="PROSITE" id="PS51077">
    <property type="entry name" value="HTH_ICLR"/>
    <property type="match status" value="1"/>
</dbReference>
<dbReference type="InterPro" id="IPR014757">
    <property type="entry name" value="Tscrpt_reg_IclR_C"/>
</dbReference>
<dbReference type="PANTHER" id="PTHR30136:SF24">
    <property type="entry name" value="HTH-TYPE TRANSCRIPTIONAL REPRESSOR ALLR"/>
    <property type="match status" value="1"/>
</dbReference>
<keyword evidence="1" id="KW-0805">Transcription regulation</keyword>